<keyword evidence="3 6" id="KW-0694">RNA-binding</keyword>
<keyword evidence="2" id="KW-0507">mRNA processing</keyword>
<dbReference type="GO" id="GO:0008380">
    <property type="term" value="P:RNA splicing"/>
    <property type="evidence" value="ECO:0007669"/>
    <property type="project" value="UniProtKB-KW"/>
</dbReference>
<dbReference type="GO" id="GO:0006397">
    <property type="term" value="P:mRNA processing"/>
    <property type="evidence" value="ECO:0007669"/>
    <property type="project" value="UniProtKB-KW"/>
</dbReference>
<dbReference type="GO" id="GO:0003723">
    <property type="term" value="F:RNA binding"/>
    <property type="evidence" value="ECO:0007669"/>
    <property type="project" value="UniProtKB-UniRule"/>
</dbReference>
<evidence type="ECO:0000313" key="8">
    <source>
        <dbReference type="EnsemblPlants" id="AUR62036629-RA:cds"/>
    </source>
</evidence>
<evidence type="ECO:0000313" key="9">
    <source>
        <dbReference type="Proteomes" id="UP000596660"/>
    </source>
</evidence>
<accession>A0A803MWP9</accession>
<reference evidence="8" key="2">
    <citation type="submission" date="2021-03" db="UniProtKB">
        <authorList>
            <consortium name="EnsemblPlants"/>
        </authorList>
    </citation>
    <scope>IDENTIFICATION</scope>
</reference>
<dbReference type="PROSITE" id="PS50102">
    <property type="entry name" value="RRM"/>
    <property type="match status" value="1"/>
</dbReference>
<sequence length="66" mass="7350">MAALLMSSSLVTAGTTTDDSYPLFDRYGSVIDVFIPGDRRIGESRGFAFFRYMYQDEATKAVEKLA</sequence>
<evidence type="ECO:0000256" key="6">
    <source>
        <dbReference type="PROSITE-ProRule" id="PRU00176"/>
    </source>
</evidence>
<feature type="domain" description="RRM" evidence="7">
    <location>
        <begin position="3"/>
        <end position="66"/>
    </location>
</feature>
<evidence type="ECO:0000256" key="1">
    <source>
        <dbReference type="ARBA" id="ARBA00004123"/>
    </source>
</evidence>
<organism evidence="8 9">
    <name type="scientific">Chenopodium quinoa</name>
    <name type="common">Quinoa</name>
    <dbReference type="NCBI Taxonomy" id="63459"/>
    <lineage>
        <taxon>Eukaryota</taxon>
        <taxon>Viridiplantae</taxon>
        <taxon>Streptophyta</taxon>
        <taxon>Embryophyta</taxon>
        <taxon>Tracheophyta</taxon>
        <taxon>Spermatophyta</taxon>
        <taxon>Magnoliopsida</taxon>
        <taxon>eudicotyledons</taxon>
        <taxon>Gunneridae</taxon>
        <taxon>Pentapetalae</taxon>
        <taxon>Caryophyllales</taxon>
        <taxon>Chenopodiaceae</taxon>
        <taxon>Chenopodioideae</taxon>
        <taxon>Atripliceae</taxon>
        <taxon>Chenopodium</taxon>
    </lineage>
</organism>
<keyword evidence="5" id="KW-0539">Nucleus</keyword>
<evidence type="ECO:0000256" key="3">
    <source>
        <dbReference type="ARBA" id="ARBA00022884"/>
    </source>
</evidence>
<evidence type="ECO:0000256" key="5">
    <source>
        <dbReference type="ARBA" id="ARBA00023242"/>
    </source>
</evidence>
<evidence type="ECO:0000256" key="2">
    <source>
        <dbReference type="ARBA" id="ARBA00022664"/>
    </source>
</evidence>
<protein>
    <recommendedName>
        <fullName evidence="7">RRM domain-containing protein</fullName>
    </recommendedName>
</protein>
<comment type="subcellular location">
    <subcellularLocation>
        <location evidence="1">Nucleus</location>
    </subcellularLocation>
</comment>
<dbReference type="Gene3D" id="3.30.70.330">
    <property type="match status" value="1"/>
</dbReference>
<dbReference type="GO" id="GO:0005634">
    <property type="term" value="C:nucleus"/>
    <property type="evidence" value="ECO:0007669"/>
    <property type="project" value="UniProtKB-SubCell"/>
</dbReference>
<dbReference type="EnsemblPlants" id="AUR62036629-RA">
    <property type="protein sequence ID" value="AUR62036629-RA:cds"/>
    <property type="gene ID" value="AUR62036629"/>
</dbReference>
<keyword evidence="4" id="KW-0508">mRNA splicing</keyword>
<name>A0A803MWP9_CHEQI</name>
<evidence type="ECO:0000256" key="4">
    <source>
        <dbReference type="ARBA" id="ARBA00023187"/>
    </source>
</evidence>
<dbReference type="InterPro" id="IPR051106">
    <property type="entry name" value="RNA-bind/splicing_reg"/>
</dbReference>
<dbReference type="Gramene" id="AUR62036629-RA">
    <property type="protein sequence ID" value="AUR62036629-RA:cds"/>
    <property type="gene ID" value="AUR62036629"/>
</dbReference>
<dbReference type="InterPro" id="IPR000504">
    <property type="entry name" value="RRM_dom"/>
</dbReference>
<dbReference type="AlphaFoldDB" id="A0A803MWP9"/>
<dbReference type="PANTHER" id="PTHR48028:SF4">
    <property type="entry name" value="SC35-LIKE SPLICING FACTOR"/>
    <property type="match status" value="1"/>
</dbReference>
<dbReference type="Pfam" id="PF00076">
    <property type="entry name" value="RRM_1"/>
    <property type="match status" value="1"/>
</dbReference>
<evidence type="ECO:0000259" key="7">
    <source>
        <dbReference type="PROSITE" id="PS50102"/>
    </source>
</evidence>
<dbReference type="InterPro" id="IPR012677">
    <property type="entry name" value="Nucleotide-bd_a/b_plait_sf"/>
</dbReference>
<keyword evidence="9" id="KW-1185">Reference proteome</keyword>
<dbReference type="SUPFAM" id="SSF54928">
    <property type="entry name" value="RNA-binding domain, RBD"/>
    <property type="match status" value="1"/>
</dbReference>
<reference evidence="8" key="1">
    <citation type="journal article" date="2017" name="Nature">
        <title>The genome of Chenopodium quinoa.</title>
        <authorList>
            <person name="Jarvis D.E."/>
            <person name="Ho Y.S."/>
            <person name="Lightfoot D.J."/>
            <person name="Schmoeckel S.M."/>
            <person name="Li B."/>
            <person name="Borm T.J.A."/>
            <person name="Ohyanagi H."/>
            <person name="Mineta K."/>
            <person name="Michell C.T."/>
            <person name="Saber N."/>
            <person name="Kharbatia N.M."/>
            <person name="Rupper R.R."/>
            <person name="Sharp A.R."/>
            <person name="Dally N."/>
            <person name="Boughton B.A."/>
            <person name="Woo Y.H."/>
            <person name="Gao G."/>
            <person name="Schijlen E.G.W.M."/>
            <person name="Guo X."/>
            <person name="Momin A.A."/>
            <person name="Negrao S."/>
            <person name="Al-Babili S."/>
            <person name="Gehring C."/>
            <person name="Roessner U."/>
            <person name="Jung C."/>
            <person name="Murphy K."/>
            <person name="Arold S.T."/>
            <person name="Gojobori T."/>
            <person name="van der Linden C.G."/>
            <person name="van Loo E.N."/>
            <person name="Jellen E.N."/>
            <person name="Maughan P.J."/>
            <person name="Tester M."/>
        </authorList>
    </citation>
    <scope>NUCLEOTIDE SEQUENCE [LARGE SCALE GENOMIC DNA]</scope>
    <source>
        <strain evidence="8">cv. PI 614886</strain>
    </source>
</reference>
<dbReference type="InterPro" id="IPR035979">
    <property type="entry name" value="RBD_domain_sf"/>
</dbReference>
<dbReference type="PANTHER" id="PTHR48028">
    <property type="entry name" value="GLYCINE-RICH RNA-BINDING PROTEIN RZ1A"/>
    <property type="match status" value="1"/>
</dbReference>
<proteinExistence type="predicted"/>
<dbReference type="Proteomes" id="UP000596660">
    <property type="component" value="Unplaced"/>
</dbReference>